<evidence type="ECO:0000256" key="1">
    <source>
        <dbReference type="PIRSR" id="PIRSR016184-1"/>
    </source>
</evidence>
<dbReference type="EMBL" id="MIHC01000025">
    <property type="protein sequence ID" value="ODR05102.1"/>
    <property type="molecule type" value="Genomic_DNA"/>
</dbReference>
<protein>
    <recommendedName>
        <fullName evidence="4">PhzF family phenazine biosynthesis protein</fullName>
    </recommendedName>
</protein>
<dbReference type="PANTHER" id="PTHR13774">
    <property type="entry name" value="PHENAZINE BIOSYNTHESIS PROTEIN"/>
    <property type="match status" value="1"/>
</dbReference>
<dbReference type="GO" id="GO:0005737">
    <property type="term" value="C:cytoplasm"/>
    <property type="evidence" value="ECO:0007669"/>
    <property type="project" value="TreeGrafter"/>
</dbReference>
<gene>
    <name evidence="2" type="ORF">BHQ21_15145</name>
</gene>
<feature type="active site" evidence="1">
    <location>
        <position position="46"/>
    </location>
</feature>
<dbReference type="PANTHER" id="PTHR13774:SF32">
    <property type="entry name" value="ANTISENSE-ENHANCING SEQUENCE 1"/>
    <property type="match status" value="1"/>
</dbReference>
<dbReference type="Proteomes" id="UP000094224">
    <property type="component" value="Unassembled WGS sequence"/>
</dbReference>
<proteinExistence type="predicted"/>
<dbReference type="GO" id="GO:0016853">
    <property type="term" value="F:isomerase activity"/>
    <property type="evidence" value="ECO:0007669"/>
    <property type="project" value="TreeGrafter"/>
</dbReference>
<evidence type="ECO:0000313" key="3">
    <source>
        <dbReference type="Proteomes" id="UP000094224"/>
    </source>
</evidence>
<dbReference type="Pfam" id="PF02567">
    <property type="entry name" value="PhzC-PhzF"/>
    <property type="match status" value="2"/>
</dbReference>
<keyword evidence="3" id="KW-1185">Reference proteome</keyword>
<accession>A0A1E3SSK2</accession>
<dbReference type="Gene3D" id="3.10.310.10">
    <property type="entry name" value="Diaminopimelate Epimerase, Chain A, domain 1"/>
    <property type="match status" value="2"/>
</dbReference>
<comment type="caution">
    <text evidence="2">The sequence shown here is derived from an EMBL/GenBank/DDBJ whole genome shotgun (WGS) entry which is preliminary data.</text>
</comment>
<name>A0A1E3SSK2_9MYCO</name>
<dbReference type="SUPFAM" id="SSF54506">
    <property type="entry name" value="Diaminopimelate epimerase-like"/>
    <property type="match status" value="1"/>
</dbReference>
<sequence length="228" mass="24980">MSIDVTVLRVFTDSEGKFGNLLGVVDAASVADADRQRIAAQLGYSETIFVDLPKAGHPTATAHIFTPTVESPFVGHPVVGAAWWLRDRETPVRSLRLPVGVVEVDYTAQLAVIRAFAEWTPEFVMHELISPQDVVDADPSDYFDDFPHYVWAWIDRDAGQLRSRSFAPELGVQEDEATGTAAIRLSEQLSRDLTITQGKGSVIHTRWSSRGWVSIAGRVGRAGVAHVA</sequence>
<dbReference type="AlphaFoldDB" id="A0A1E3SSK2"/>
<evidence type="ECO:0008006" key="4">
    <source>
        <dbReference type="Google" id="ProtNLM"/>
    </source>
</evidence>
<dbReference type="PIRSF" id="PIRSF016184">
    <property type="entry name" value="PhzC_PhzF"/>
    <property type="match status" value="1"/>
</dbReference>
<reference evidence="3" key="1">
    <citation type="submission" date="2016-09" db="EMBL/GenBank/DDBJ databases">
        <authorList>
            <person name="Greninger A.L."/>
            <person name="Jerome K.R."/>
            <person name="Mcnair B."/>
            <person name="Wallis C."/>
            <person name="Fang F."/>
        </authorList>
    </citation>
    <scope>NUCLEOTIDE SEQUENCE [LARGE SCALE GENOMIC DNA]</scope>
    <source>
        <strain evidence="3">BC1_M4</strain>
    </source>
</reference>
<organism evidence="2 3">
    <name type="scientific">Mycobacterium sherrisii</name>
    <dbReference type="NCBI Taxonomy" id="243061"/>
    <lineage>
        <taxon>Bacteria</taxon>
        <taxon>Bacillati</taxon>
        <taxon>Actinomycetota</taxon>
        <taxon>Actinomycetes</taxon>
        <taxon>Mycobacteriales</taxon>
        <taxon>Mycobacteriaceae</taxon>
        <taxon>Mycobacterium</taxon>
        <taxon>Mycobacterium simiae complex</taxon>
    </lineage>
</organism>
<dbReference type="InterPro" id="IPR003719">
    <property type="entry name" value="Phenazine_PhzF-like"/>
</dbReference>
<dbReference type="RefSeq" id="WP_069401101.1">
    <property type="nucleotide sequence ID" value="NZ_MIHC01000025.1"/>
</dbReference>
<evidence type="ECO:0000313" key="2">
    <source>
        <dbReference type="EMBL" id="ODR05102.1"/>
    </source>
</evidence>